<dbReference type="EMBL" id="FNVT01000005">
    <property type="protein sequence ID" value="SEG84154.1"/>
    <property type="molecule type" value="Genomic_DNA"/>
</dbReference>
<accession>A0A1H6DG12</accession>
<gene>
    <name evidence="1" type="ORF">SAMN05444920_105320</name>
</gene>
<evidence type="ECO:0000313" key="2">
    <source>
        <dbReference type="Proteomes" id="UP000236732"/>
    </source>
</evidence>
<dbReference type="AlphaFoldDB" id="A0A1H6DG12"/>
<keyword evidence="2" id="KW-1185">Reference proteome</keyword>
<evidence type="ECO:0000313" key="1">
    <source>
        <dbReference type="EMBL" id="SEG84154.1"/>
    </source>
</evidence>
<dbReference type="Proteomes" id="UP000236732">
    <property type="component" value="Unassembled WGS sequence"/>
</dbReference>
<reference evidence="1 2" key="1">
    <citation type="submission" date="2016-10" db="EMBL/GenBank/DDBJ databases">
        <authorList>
            <person name="de Groot N.N."/>
        </authorList>
    </citation>
    <scope>NUCLEOTIDE SEQUENCE [LARGE SCALE GENOMIC DNA]</scope>
    <source>
        <strain evidence="1 2">CGMCC 4.7037</strain>
    </source>
</reference>
<proteinExistence type="predicted"/>
<name>A0A1H6DG12_9ACTN</name>
<organism evidence="1 2">
    <name type="scientific">Nonomuraea solani</name>
    <dbReference type="NCBI Taxonomy" id="1144553"/>
    <lineage>
        <taxon>Bacteria</taxon>
        <taxon>Bacillati</taxon>
        <taxon>Actinomycetota</taxon>
        <taxon>Actinomycetes</taxon>
        <taxon>Streptosporangiales</taxon>
        <taxon>Streptosporangiaceae</taxon>
        <taxon>Nonomuraea</taxon>
    </lineage>
</organism>
<sequence length="120" mass="12869">MPVGSAVRDRCRTLLADQGEIHYVFPAFCTGTAGTGNFLIVVTDSAVSVLATRTLRSDRPVSVFAEFPRHTRLGPILPGPVLELGSLVFEFDEEYAAVVSAADAEIFAPELLPPDPLPDL</sequence>
<protein>
    <submittedName>
        <fullName evidence="1">Uncharacterized protein</fullName>
    </submittedName>
</protein>